<dbReference type="Proteomes" id="UP001165561">
    <property type="component" value="Unassembled WGS sequence"/>
</dbReference>
<dbReference type="Pfam" id="PF17754">
    <property type="entry name" value="TetR_C_14"/>
    <property type="match status" value="1"/>
</dbReference>
<feature type="domain" description="HTH tetR-type" evidence="5">
    <location>
        <begin position="14"/>
        <end position="74"/>
    </location>
</feature>
<feature type="DNA-binding region" description="H-T-H motif" evidence="4">
    <location>
        <begin position="37"/>
        <end position="56"/>
    </location>
</feature>
<reference evidence="6" key="1">
    <citation type="submission" date="2023-02" db="EMBL/GenBank/DDBJ databases">
        <title>Georgenia sp.10Sc9-8, isolated from a soil sample collected from the Taklamakan desert.</title>
        <authorList>
            <person name="Liu S."/>
        </authorList>
    </citation>
    <scope>NUCLEOTIDE SEQUENCE</scope>
    <source>
        <strain evidence="6">10Sc9-8</strain>
    </source>
</reference>
<keyword evidence="3" id="KW-0804">Transcription</keyword>
<keyword evidence="2 4" id="KW-0238">DNA-binding</keyword>
<evidence type="ECO:0000313" key="7">
    <source>
        <dbReference type="Proteomes" id="UP001165561"/>
    </source>
</evidence>
<dbReference type="PANTHER" id="PTHR30055:SF238">
    <property type="entry name" value="MYCOFACTOCIN BIOSYNTHESIS TRANSCRIPTIONAL REGULATOR MFTR-RELATED"/>
    <property type="match status" value="1"/>
</dbReference>
<gene>
    <name evidence="6" type="ORF">PU560_09210</name>
</gene>
<dbReference type="Gene3D" id="1.10.10.60">
    <property type="entry name" value="Homeodomain-like"/>
    <property type="match status" value="1"/>
</dbReference>
<evidence type="ECO:0000256" key="2">
    <source>
        <dbReference type="ARBA" id="ARBA00023125"/>
    </source>
</evidence>
<dbReference type="PROSITE" id="PS01081">
    <property type="entry name" value="HTH_TETR_1"/>
    <property type="match status" value="1"/>
</dbReference>
<dbReference type="SUPFAM" id="SSF46689">
    <property type="entry name" value="Homeodomain-like"/>
    <property type="match status" value="1"/>
</dbReference>
<dbReference type="InterPro" id="IPR023772">
    <property type="entry name" value="DNA-bd_HTH_TetR-type_CS"/>
</dbReference>
<protein>
    <submittedName>
        <fullName evidence="6">TetR family transcriptional regulator</fullName>
    </submittedName>
</protein>
<name>A0ABT5TX64_9MICO</name>
<keyword evidence="1" id="KW-0805">Transcription regulation</keyword>
<evidence type="ECO:0000256" key="4">
    <source>
        <dbReference type="PROSITE-ProRule" id="PRU00335"/>
    </source>
</evidence>
<dbReference type="PANTHER" id="PTHR30055">
    <property type="entry name" value="HTH-TYPE TRANSCRIPTIONAL REGULATOR RUTR"/>
    <property type="match status" value="1"/>
</dbReference>
<proteinExistence type="predicted"/>
<dbReference type="Gene3D" id="1.10.357.10">
    <property type="entry name" value="Tetracycline Repressor, domain 2"/>
    <property type="match status" value="1"/>
</dbReference>
<organism evidence="6 7">
    <name type="scientific">Georgenia halotolerans</name>
    <dbReference type="NCBI Taxonomy" id="3028317"/>
    <lineage>
        <taxon>Bacteria</taxon>
        <taxon>Bacillati</taxon>
        <taxon>Actinomycetota</taxon>
        <taxon>Actinomycetes</taxon>
        <taxon>Micrococcales</taxon>
        <taxon>Bogoriellaceae</taxon>
        <taxon>Georgenia</taxon>
    </lineage>
</organism>
<dbReference type="InterPro" id="IPR001647">
    <property type="entry name" value="HTH_TetR"/>
</dbReference>
<dbReference type="InterPro" id="IPR009057">
    <property type="entry name" value="Homeodomain-like_sf"/>
</dbReference>
<evidence type="ECO:0000256" key="3">
    <source>
        <dbReference type="ARBA" id="ARBA00023163"/>
    </source>
</evidence>
<keyword evidence="7" id="KW-1185">Reference proteome</keyword>
<dbReference type="PROSITE" id="PS50977">
    <property type="entry name" value="HTH_TETR_2"/>
    <property type="match status" value="1"/>
</dbReference>
<dbReference type="InterPro" id="IPR041347">
    <property type="entry name" value="MftR_C"/>
</dbReference>
<comment type="caution">
    <text evidence="6">The sequence shown here is derived from an EMBL/GenBank/DDBJ whole genome shotgun (WGS) entry which is preliminary data.</text>
</comment>
<accession>A0ABT5TX64</accession>
<evidence type="ECO:0000256" key="1">
    <source>
        <dbReference type="ARBA" id="ARBA00023015"/>
    </source>
</evidence>
<dbReference type="Pfam" id="PF00440">
    <property type="entry name" value="TetR_N"/>
    <property type="match status" value="1"/>
</dbReference>
<evidence type="ECO:0000259" key="5">
    <source>
        <dbReference type="PROSITE" id="PS50977"/>
    </source>
</evidence>
<dbReference type="EMBL" id="JARACI010000940">
    <property type="protein sequence ID" value="MDD9206640.1"/>
    <property type="molecule type" value="Genomic_DNA"/>
</dbReference>
<evidence type="ECO:0000313" key="6">
    <source>
        <dbReference type="EMBL" id="MDD9206640.1"/>
    </source>
</evidence>
<dbReference type="InterPro" id="IPR050109">
    <property type="entry name" value="HTH-type_TetR-like_transc_reg"/>
</dbReference>
<sequence length="205" mass="22305">MSAPVIGLRELKKQMSRETIADAALQLTLQKGLQDVTLDEIAQVAFVSPRTVSNYFSAKEEAVIAAGTPDWLAVVEAFGEGPTTERPLAALCELVTDFLEPRGQHELELIVQLLTLVDEHPSLRPYQTAEYDKLEEALRERVADRTDTDPGTTMYPWLVAAAAVSAIRSALGLWHRTGAPEGALPGLLETAFSQISDGLPAPRSR</sequence>